<comment type="caution">
    <text evidence="1">The sequence shown here is derived from an EMBL/GenBank/DDBJ whole genome shotgun (WGS) entry which is preliminary data.</text>
</comment>
<proteinExistence type="predicted"/>
<dbReference type="AlphaFoldDB" id="A0A3M7Q713"/>
<reference evidence="1 2" key="1">
    <citation type="journal article" date="2018" name="Sci. Rep.">
        <title>Genomic signatures of local adaptation to the degree of environmental predictability in rotifers.</title>
        <authorList>
            <person name="Franch-Gras L."/>
            <person name="Hahn C."/>
            <person name="Garcia-Roger E.M."/>
            <person name="Carmona M.J."/>
            <person name="Serra M."/>
            <person name="Gomez A."/>
        </authorList>
    </citation>
    <scope>NUCLEOTIDE SEQUENCE [LARGE SCALE GENOMIC DNA]</scope>
    <source>
        <strain evidence="1">HYR1</strain>
    </source>
</reference>
<sequence length="69" mass="7955">MYTQDNFDFFIDKNEADEILEPLSLERLLQMLFRIRAVDVVASIDSVDSWNSVDSFNSVDSVEFGLFEA</sequence>
<evidence type="ECO:0000313" key="1">
    <source>
        <dbReference type="EMBL" id="RNA06962.1"/>
    </source>
</evidence>
<dbReference type="EMBL" id="REGN01007213">
    <property type="protein sequence ID" value="RNA06962.1"/>
    <property type="molecule type" value="Genomic_DNA"/>
</dbReference>
<dbReference type="Proteomes" id="UP000276133">
    <property type="component" value="Unassembled WGS sequence"/>
</dbReference>
<keyword evidence="2" id="KW-1185">Reference proteome</keyword>
<protein>
    <submittedName>
        <fullName evidence="1">Uncharacterized protein</fullName>
    </submittedName>
</protein>
<name>A0A3M7Q713_BRAPC</name>
<gene>
    <name evidence="1" type="ORF">BpHYR1_041609</name>
</gene>
<evidence type="ECO:0000313" key="2">
    <source>
        <dbReference type="Proteomes" id="UP000276133"/>
    </source>
</evidence>
<accession>A0A3M7Q713</accession>
<organism evidence="1 2">
    <name type="scientific">Brachionus plicatilis</name>
    <name type="common">Marine rotifer</name>
    <name type="synonym">Brachionus muelleri</name>
    <dbReference type="NCBI Taxonomy" id="10195"/>
    <lineage>
        <taxon>Eukaryota</taxon>
        <taxon>Metazoa</taxon>
        <taxon>Spiralia</taxon>
        <taxon>Gnathifera</taxon>
        <taxon>Rotifera</taxon>
        <taxon>Eurotatoria</taxon>
        <taxon>Monogononta</taxon>
        <taxon>Pseudotrocha</taxon>
        <taxon>Ploima</taxon>
        <taxon>Brachionidae</taxon>
        <taxon>Brachionus</taxon>
    </lineage>
</organism>